<organism evidence="1 2">
    <name type="scientific">Cuscuta epithymum</name>
    <dbReference type="NCBI Taxonomy" id="186058"/>
    <lineage>
        <taxon>Eukaryota</taxon>
        <taxon>Viridiplantae</taxon>
        <taxon>Streptophyta</taxon>
        <taxon>Embryophyta</taxon>
        <taxon>Tracheophyta</taxon>
        <taxon>Spermatophyta</taxon>
        <taxon>Magnoliopsida</taxon>
        <taxon>eudicotyledons</taxon>
        <taxon>Gunneridae</taxon>
        <taxon>Pentapetalae</taxon>
        <taxon>asterids</taxon>
        <taxon>lamiids</taxon>
        <taxon>Solanales</taxon>
        <taxon>Convolvulaceae</taxon>
        <taxon>Cuscuteae</taxon>
        <taxon>Cuscuta</taxon>
        <taxon>Cuscuta subgen. Cuscuta</taxon>
    </lineage>
</organism>
<name>A0AAV0G8J3_9ASTE</name>
<reference evidence="1" key="1">
    <citation type="submission" date="2022-07" db="EMBL/GenBank/DDBJ databases">
        <authorList>
            <person name="Macas J."/>
            <person name="Novak P."/>
            <person name="Neumann P."/>
        </authorList>
    </citation>
    <scope>NUCLEOTIDE SEQUENCE</scope>
</reference>
<sequence length="126" mass="13215">MDWTDSSPGIISSGGMRWSLAAARIGHRRGQKGSLAEARTGQWRQRGLVTGGGAELSLAMVRSGHWGRERSPAVAAVNADWSLGTGKVTGSGGSEDNCDAGLISDGGGAVKWNLGHYRNFGHRLIL</sequence>
<dbReference type="Proteomes" id="UP001152523">
    <property type="component" value="Unassembled WGS sequence"/>
</dbReference>
<dbReference type="AlphaFoldDB" id="A0AAV0G8J3"/>
<keyword evidence="2" id="KW-1185">Reference proteome</keyword>
<protein>
    <submittedName>
        <fullName evidence="1">Uncharacterized protein</fullName>
    </submittedName>
</protein>
<proteinExistence type="predicted"/>
<comment type="caution">
    <text evidence="1">The sequence shown here is derived from an EMBL/GenBank/DDBJ whole genome shotgun (WGS) entry which is preliminary data.</text>
</comment>
<accession>A0AAV0G8J3</accession>
<evidence type="ECO:0000313" key="2">
    <source>
        <dbReference type="Proteomes" id="UP001152523"/>
    </source>
</evidence>
<gene>
    <name evidence="1" type="ORF">CEPIT_LOCUS41048</name>
</gene>
<dbReference type="EMBL" id="CAMAPF010001057">
    <property type="protein sequence ID" value="CAH9143922.1"/>
    <property type="molecule type" value="Genomic_DNA"/>
</dbReference>
<evidence type="ECO:0000313" key="1">
    <source>
        <dbReference type="EMBL" id="CAH9143922.1"/>
    </source>
</evidence>